<dbReference type="STRING" id="588602.SAMN04487991_2283"/>
<dbReference type="InterPro" id="IPR004360">
    <property type="entry name" value="Glyas_Fos-R_dOase_dom"/>
</dbReference>
<name>A0A1I3RZX3_9RHOB</name>
<evidence type="ECO:0000313" key="2">
    <source>
        <dbReference type="EMBL" id="SFJ52174.1"/>
    </source>
</evidence>
<keyword evidence="3" id="KW-1185">Reference proteome</keyword>
<dbReference type="OrthoDB" id="7355345at2"/>
<sequence>MTHVRLEHANITVSDPERTARWMNKVFGWNIRWQGGAIHQGRSIHMGEPDSYIALYGPKEAPTKGGDSYTHINGLNHLAVVVGDLDAVETRVSEAGFTPVNHADYEPGRRFYFRDHDGIEFEVVQYD</sequence>
<dbReference type="PROSITE" id="PS51819">
    <property type="entry name" value="VOC"/>
    <property type="match status" value="1"/>
</dbReference>
<evidence type="ECO:0000313" key="3">
    <source>
        <dbReference type="Proteomes" id="UP000199630"/>
    </source>
</evidence>
<dbReference type="GO" id="GO:0051213">
    <property type="term" value="F:dioxygenase activity"/>
    <property type="evidence" value="ECO:0007669"/>
    <property type="project" value="UniProtKB-KW"/>
</dbReference>
<dbReference type="InterPro" id="IPR029068">
    <property type="entry name" value="Glyas_Bleomycin-R_OHBP_Dase"/>
</dbReference>
<proteinExistence type="predicted"/>
<evidence type="ECO:0000259" key="1">
    <source>
        <dbReference type="PROSITE" id="PS51819"/>
    </source>
</evidence>
<organism evidence="2 3">
    <name type="scientific">Celeribacter neptunius</name>
    <dbReference type="NCBI Taxonomy" id="588602"/>
    <lineage>
        <taxon>Bacteria</taxon>
        <taxon>Pseudomonadati</taxon>
        <taxon>Pseudomonadota</taxon>
        <taxon>Alphaproteobacteria</taxon>
        <taxon>Rhodobacterales</taxon>
        <taxon>Roseobacteraceae</taxon>
        <taxon>Celeribacter</taxon>
    </lineage>
</organism>
<dbReference type="Proteomes" id="UP000199630">
    <property type="component" value="Unassembled WGS sequence"/>
</dbReference>
<dbReference type="SUPFAM" id="SSF54593">
    <property type="entry name" value="Glyoxalase/Bleomycin resistance protein/Dihydroxybiphenyl dioxygenase"/>
    <property type="match status" value="1"/>
</dbReference>
<gene>
    <name evidence="2" type="ORF">SAMN04487991_2283</name>
</gene>
<accession>A0A1I3RZX3</accession>
<protein>
    <submittedName>
        <fullName evidence="2">Catechol 2,3-dioxygenase</fullName>
    </submittedName>
</protein>
<dbReference type="RefSeq" id="WP_090061135.1">
    <property type="nucleotide sequence ID" value="NZ_FORH01000004.1"/>
</dbReference>
<keyword evidence="2" id="KW-0223">Dioxygenase</keyword>
<dbReference type="CDD" id="cd06587">
    <property type="entry name" value="VOC"/>
    <property type="match status" value="1"/>
</dbReference>
<keyword evidence="2" id="KW-0560">Oxidoreductase</keyword>
<dbReference type="Gene3D" id="3.10.180.10">
    <property type="entry name" value="2,3-Dihydroxybiphenyl 1,2-Dioxygenase, domain 1"/>
    <property type="match status" value="1"/>
</dbReference>
<feature type="domain" description="VOC" evidence="1">
    <location>
        <begin position="5"/>
        <end position="126"/>
    </location>
</feature>
<dbReference type="AlphaFoldDB" id="A0A1I3RZX3"/>
<reference evidence="3" key="1">
    <citation type="submission" date="2016-10" db="EMBL/GenBank/DDBJ databases">
        <authorList>
            <person name="Varghese N."/>
            <person name="Submissions S."/>
        </authorList>
    </citation>
    <scope>NUCLEOTIDE SEQUENCE [LARGE SCALE GENOMIC DNA]</scope>
    <source>
        <strain evidence="3">DSM 26471</strain>
    </source>
</reference>
<dbReference type="EMBL" id="FORH01000004">
    <property type="protein sequence ID" value="SFJ52174.1"/>
    <property type="molecule type" value="Genomic_DNA"/>
</dbReference>
<dbReference type="Pfam" id="PF00903">
    <property type="entry name" value="Glyoxalase"/>
    <property type="match status" value="1"/>
</dbReference>
<dbReference type="InterPro" id="IPR037523">
    <property type="entry name" value="VOC_core"/>
</dbReference>